<evidence type="ECO:0000313" key="3">
    <source>
        <dbReference type="Proteomes" id="UP000008311"/>
    </source>
</evidence>
<dbReference type="STRING" id="3988.B9TLE7"/>
<sequence>MALRPDEPEIEGLLSLMLLHHARRLARIGEGGAILTLEKQDRGLWDRAVIDEGVALIERALKRGGPGPYQLQAAVIAVHAEARSFAETDWRQIALLYGELARTADNPVYELNRIVALSYFEGAAVLCRTGRSAGARWPDRSGEARLCEGYRALAVGCGEAVPKATAERDRLAALRHEDLHGEDREHAGEGIVHAAQHLPVVLQPACQPVGCEHDECVHRHADQDEEETEEQQLIGYCRVAGGDELRQEGHEEDDDLRVQQVHPKAAGDVGKRCALGFIDLADGQL</sequence>
<dbReference type="PANTHER" id="PTHR47756:SF2">
    <property type="entry name" value="BLL6612 PROTEIN"/>
    <property type="match status" value="1"/>
</dbReference>
<dbReference type="InterPro" id="IPR046531">
    <property type="entry name" value="DUF6596"/>
</dbReference>
<evidence type="ECO:0000313" key="2">
    <source>
        <dbReference type="EMBL" id="EEF23317.1"/>
    </source>
</evidence>
<keyword evidence="3" id="KW-1185">Reference proteome</keyword>
<dbReference type="eggNOG" id="ENOG502STA0">
    <property type="taxonomic scope" value="Eukaryota"/>
</dbReference>
<organism evidence="2 3">
    <name type="scientific">Ricinus communis</name>
    <name type="common">Castor bean</name>
    <dbReference type="NCBI Taxonomy" id="3988"/>
    <lineage>
        <taxon>Eukaryota</taxon>
        <taxon>Viridiplantae</taxon>
        <taxon>Streptophyta</taxon>
        <taxon>Embryophyta</taxon>
        <taxon>Tracheophyta</taxon>
        <taxon>Spermatophyta</taxon>
        <taxon>Magnoliopsida</taxon>
        <taxon>eudicotyledons</taxon>
        <taxon>Gunneridae</taxon>
        <taxon>Pentapetalae</taxon>
        <taxon>rosids</taxon>
        <taxon>fabids</taxon>
        <taxon>Malpighiales</taxon>
        <taxon>Euphorbiaceae</taxon>
        <taxon>Acalyphoideae</taxon>
        <taxon>Acalypheae</taxon>
        <taxon>Ricinus</taxon>
    </lineage>
</organism>
<protein>
    <recommendedName>
        <fullName evidence="1">DUF6596 domain-containing protein</fullName>
    </recommendedName>
</protein>
<dbReference type="InParanoid" id="B9TLE7"/>
<accession>B9TLE7</accession>
<dbReference type="AlphaFoldDB" id="B9TLE7"/>
<dbReference type="EMBL" id="EQ986680">
    <property type="protein sequence ID" value="EEF23317.1"/>
    <property type="molecule type" value="Genomic_DNA"/>
</dbReference>
<reference evidence="3" key="1">
    <citation type="journal article" date="2010" name="Nat. Biotechnol.">
        <title>Draft genome sequence of the oilseed species Ricinus communis.</title>
        <authorList>
            <person name="Chan A.P."/>
            <person name="Crabtree J."/>
            <person name="Zhao Q."/>
            <person name="Lorenzi H."/>
            <person name="Orvis J."/>
            <person name="Puiu D."/>
            <person name="Melake-Berhan A."/>
            <person name="Jones K.M."/>
            <person name="Redman J."/>
            <person name="Chen G."/>
            <person name="Cahoon E.B."/>
            <person name="Gedil M."/>
            <person name="Stanke M."/>
            <person name="Haas B.J."/>
            <person name="Wortman J.R."/>
            <person name="Fraser-Liggett C.M."/>
            <person name="Ravel J."/>
            <person name="Rabinowicz P.D."/>
        </authorList>
    </citation>
    <scope>NUCLEOTIDE SEQUENCE [LARGE SCALE GENOMIC DNA]</scope>
    <source>
        <strain evidence="3">cv. Hale</strain>
    </source>
</reference>
<dbReference type="Pfam" id="PF20239">
    <property type="entry name" value="DUF6596"/>
    <property type="match status" value="1"/>
</dbReference>
<gene>
    <name evidence="2" type="ORF">RCOM_2142790</name>
</gene>
<evidence type="ECO:0000259" key="1">
    <source>
        <dbReference type="Pfam" id="PF20239"/>
    </source>
</evidence>
<name>B9TLE7_RICCO</name>
<dbReference type="PANTHER" id="PTHR47756">
    <property type="entry name" value="BLL6612 PROTEIN-RELATED"/>
    <property type="match status" value="1"/>
</dbReference>
<feature type="domain" description="DUF6596" evidence="1">
    <location>
        <begin position="3"/>
        <end position="60"/>
    </location>
</feature>
<proteinExistence type="predicted"/>
<dbReference type="Proteomes" id="UP000008311">
    <property type="component" value="Unassembled WGS sequence"/>
</dbReference>